<dbReference type="Proteomes" id="UP000019184">
    <property type="component" value="Unassembled WGS sequence"/>
</dbReference>
<evidence type="ECO:0000313" key="1">
    <source>
        <dbReference type="EMBL" id="CDH47554.1"/>
    </source>
</evidence>
<keyword evidence="2" id="KW-1185">Reference proteome</keyword>
<evidence type="ECO:0000313" key="2">
    <source>
        <dbReference type="Proteomes" id="UP000019184"/>
    </source>
</evidence>
<name>A0A7U7GG80_9GAMM</name>
<sequence>MKISRLEAERIRQHTVNSVLCTIDQMWDSAMGVLEVGDCSHHGELIDDIEGMWDWTLPAEHSTSPSRHLRVFRVMVSMLPDHAEELLETVRQRAWAWHAAEISHCRLALWTARDLQRVRRYLGVETVAFKATREQRADWKARDGAFKGAMHRLKRKVLRENRGNLRLVGGAK</sequence>
<gene>
    <name evidence="1" type="ORF">BN874_840017</name>
</gene>
<organism evidence="1 2">
    <name type="scientific">Candidatus Contendobacter odensis Run_B_J11</name>
    <dbReference type="NCBI Taxonomy" id="1400861"/>
    <lineage>
        <taxon>Bacteria</taxon>
        <taxon>Pseudomonadati</taxon>
        <taxon>Pseudomonadota</taxon>
        <taxon>Gammaproteobacteria</taxon>
        <taxon>Candidatus Competibacteraceae</taxon>
        <taxon>Candidatus Contendibacter</taxon>
    </lineage>
</organism>
<proteinExistence type="predicted"/>
<accession>A0A7U7GG80</accession>
<dbReference type="RefSeq" id="WP_034436663.1">
    <property type="nucleotide sequence ID" value="NZ_CBTK010000303.1"/>
</dbReference>
<dbReference type="AlphaFoldDB" id="A0A7U7GG80"/>
<comment type="caution">
    <text evidence="1">The sequence shown here is derived from an EMBL/GenBank/DDBJ whole genome shotgun (WGS) entry which is preliminary data.</text>
</comment>
<reference evidence="1 2" key="1">
    <citation type="journal article" date="2014" name="ISME J.">
        <title>Candidatus Competibacter-lineage genomes retrieved from metagenomes reveal functional metabolic diversity.</title>
        <authorList>
            <person name="McIlroy S.J."/>
            <person name="Albertsen M."/>
            <person name="Andresen E.K."/>
            <person name="Saunders A.M."/>
            <person name="Kristiansen R."/>
            <person name="Stokholm-Bjerregaard M."/>
            <person name="Nielsen K.L."/>
            <person name="Nielsen P.H."/>
        </authorList>
    </citation>
    <scope>NUCLEOTIDE SEQUENCE [LARGE SCALE GENOMIC DNA]</scope>
    <source>
        <strain evidence="1 2">Run_B_J11</strain>
    </source>
</reference>
<protein>
    <submittedName>
        <fullName evidence="1">Uncharacterized protein</fullName>
    </submittedName>
</protein>
<dbReference type="EMBL" id="CBTK010000303">
    <property type="protein sequence ID" value="CDH47554.1"/>
    <property type="molecule type" value="Genomic_DNA"/>
</dbReference>